<evidence type="ECO:0000313" key="2">
    <source>
        <dbReference type="EMBL" id="SHG01591.1"/>
    </source>
</evidence>
<name>A0A1M5GDL7_FLAJO</name>
<dbReference type="AlphaFoldDB" id="A0A1M5GDL7"/>
<accession>A0A1M5GDL7</accession>
<protein>
    <submittedName>
        <fullName evidence="2">NAD(P)-dependent dehydrogenase, short-chain alcohol dehydrogenase family</fullName>
    </submittedName>
</protein>
<dbReference type="Pfam" id="PF13561">
    <property type="entry name" value="adh_short_C2"/>
    <property type="match status" value="1"/>
</dbReference>
<dbReference type="RefSeq" id="WP_073407948.1">
    <property type="nucleotide sequence ID" value="NZ_FQWH01000001.1"/>
</dbReference>
<dbReference type="InterPro" id="IPR036291">
    <property type="entry name" value="NAD(P)-bd_dom_sf"/>
</dbReference>
<dbReference type="PRINTS" id="PR00081">
    <property type="entry name" value="GDHRDH"/>
</dbReference>
<dbReference type="PANTHER" id="PTHR43943:SF2">
    <property type="entry name" value="DEHYDROGENASE_REDUCTASE 4"/>
    <property type="match status" value="1"/>
</dbReference>
<dbReference type="PANTHER" id="PTHR43943">
    <property type="entry name" value="DEHYDROGENASE/REDUCTASE (SDR FAMILY) MEMBER 4"/>
    <property type="match status" value="1"/>
</dbReference>
<gene>
    <name evidence="2" type="ORF">SAMN05444388_101358</name>
</gene>
<dbReference type="InterPro" id="IPR002347">
    <property type="entry name" value="SDR_fam"/>
</dbReference>
<dbReference type="Gene3D" id="3.40.50.720">
    <property type="entry name" value="NAD(P)-binding Rossmann-like Domain"/>
    <property type="match status" value="1"/>
</dbReference>
<dbReference type="CDD" id="cd05233">
    <property type="entry name" value="SDR_c"/>
    <property type="match status" value="1"/>
</dbReference>
<organism evidence="2 3">
    <name type="scientific">Flavobacterium johnsoniae</name>
    <name type="common">Cytophaga johnsonae</name>
    <dbReference type="NCBI Taxonomy" id="986"/>
    <lineage>
        <taxon>Bacteria</taxon>
        <taxon>Pseudomonadati</taxon>
        <taxon>Bacteroidota</taxon>
        <taxon>Flavobacteriia</taxon>
        <taxon>Flavobacteriales</taxon>
        <taxon>Flavobacteriaceae</taxon>
        <taxon>Flavobacterium</taxon>
    </lineage>
</organism>
<sequence length="251" mass="27168">MEKLKNKTAFITGGTNGMGFATAQEFINNGAKVIITGRSERTVNKAVEELGKNAVGIVSNAGELSDIFELQNLIKKHTDTIDVLFVNAGYGKFNSIENVTIEEFNEVFDMLVKGTFFTVQQVLPLMPQGSSIILNTTFLTDIGQPNMSIYTAAKAAVQSFIKTFAAECTSKNIRVNGISPGYIKTNIFNNTGMSTEQIEGTIDAVTPTLPFKRFGEPSEIAKTALFLASDDASYIHGIELRVDGGLSKTKS</sequence>
<dbReference type="EMBL" id="FQWH01000001">
    <property type="protein sequence ID" value="SHG01591.1"/>
    <property type="molecule type" value="Genomic_DNA"/>
</dbReference>
<evidence type="ECO:0000313" key="3">
    <source>
        <dbReference type="Proteomes" id="UP000184112"/>
    </source>
</evidence>
<evidence type="ECO:0000256" key="1">
    <source>
        <dbReference type="ARBA" id="ARBA00006484"/>
    </source>
</evidence>
<proteinExistence type="inferred from homology"/>
<reference evidence="2 3" key="1">
    <citation type="submission" date="2016-11" db="EMBL/GenBank/DDBJ databases">
        <authorList>
            <person name="Jaros S."/>
            <person name="Januszkiewicz K."/>
            <person name="Wedrychowicz H."/>
        </authorList>
    </citation>
    <scope>NUCLEOTIDE SEQUENCE [LARGE SCALE GENOMIC DNA]</scope>
    <source>
        <strain evidence="2 3">DSM 6792</strain>
    </source>
</reference>
<dbReference type="FunFam" id="3.40.50.720:FF:000084">
    <property type="entry name" value="Short-chain dehydrogenase reductase"/>
    <property type="match status" value="1"/>
</dbReference>
<dbReference type="SUPFAM" id="SSF51735">
    <property type="entry name" value="NAD(P)-binding Rossmann-fold domains"/>
    <property type="match status" value="1"/>
</dbReference>
<comment type="similarity">
    <text evidence="1">Belongs to the short-chain dehydrogenases/reductases (SDR) family.</text>
</comment>
<dbReference type="Proteomes" id="UP000184112">
    <property type="component" value="Unassembled WGS sequence"/>
</dbReference>